<keyword evidence="4 7" id="KW-1133">Transmembrane helix</keyword>
<dbReference type="OrthoDB" id="9986881at2759"/>
<evidence type="ECO:0008006" key="10">
    <source>
        <dbReference type="Google" id="ProtNLM"/>
    </source>
</evidence>
<accession>A0A9P6I795</accession>
<evidence type="ECO:0000313" key="8">
    <source>
        <dbReference type="EMBL" id="KAF9877653.1"/>
    </source>
</evidence>
<evidence type="ECO:0000256" key="1">
    <source>
        <dbReference type="ARBA" id="ARBA00004141"/>
    </source>
</evidence>
<evidence type="ECO:0000256" key="2">
    <source>
        <dbReference type="ARBA" id="ARBA00022448"/>
    </source>
</evidence>
<evidence type="ECO:0000256" key="5">
    <source>
        <dbReference type="ARBA" id="ARBA00023136"/>
    </source>
</evidence>
<reference evidence="8" key="2">
    <citation type="submission" date="2020-11" db="EMBL/GenBank/DDBJ databases">
        <title>Whole genome sequencing of Colletotrichum sp.</title>
        <authorList>
            <person name="Li H."/>
        </authorList>
    </citation>
    <scope>NUCLEOTIDE SEQUENCE</scope>
    <source>
        <strain evidence="8">CkLH20</strain>
    </source>
</reference>
<feature type="compositionally biased region" description="Low complexity" evidence="6">
    <location>
        <begin position="35"/>
        <end position="47"/>
    </location>
</feature>
<comment type="subcellular location">
    <subcellularLocation>
        <location evidence="1">Membrane</location>
        <topology evidence="1">Multi-pass membrane protein</topology>
    </subcellularLocation>
</comment>
<keyword evidence="2" id="KW-0813">Transport</keyword>
<dbReference type="GO" id="GO:0022857">
    <property type="term" value="F:transmembrane transporter activity"/>
    <property type="evidence" value="ECO:0007669"/>
    <property type="project" value="TreeGrafter"/>
</dbReference>
<dbReference type="EMBL" id="JAATWM020000013">
    <property type="protein sequence ID" value="KAF9877653.1"/>
    <property type="molecule type" value="Genomic_DNA"/>
</dbReference>
<evidence type="ECO:0000256" key="6">
    <source>
        <dbReference type="SAM" id="MobiDB-lite"/>
    </source>
</evidence>
<feature type="transmembrane region" description="Helical" evidence="7">
    <location>
        <begin position="144"/>
        <end position="166"/>
    </location>
</feature>
<evidence type="ECO:0000256" key="7">
    <source>
        <dbReference type="SAM" id="Phobius"/>
    </source>
</evidence>
<protein>
    <recommendedName>
        <fullName evidence="10">Major facilitator superfamily transporter</fullName>
    </recommendedName>
</protein>
<comment type="caution">
    <text evidence="8">The sequence shown here is derived from an EMBL/GenBank/DDBJ whole genome shotgun (WGS) entry which is preliminary data.</text>
</comment>
<dbReference type="InterPro" id="IPR036259">
    <property type="entry name" value="MFS_trans_sf"/>
</dbReference>
<keyword evidence="5 7" id="KW-0472">Membrane</keyword>
<feature type="compositionally biased region" description="Polar residues" evidence="6">
    <location>
        <begin position="82"/>
        <end position="91"/>
    </location>
</feature>
<dbReference type="Proteomes" id="UP000781932">
    <property type="component" value="Unassembled WGS sequence"/>
</dbReference>
<gene>
    <name evidence="8" type="ORF">CkaCkLH20_04788</name>
</gene>
<dbReference type="GO" id="GO:0005886">
    <property type="term" value="C:plasma membrane"/>
    <property type="evidence" value="ECO:0007669"/>
    <property type="project" value="TreeGrafter"/>
</dbReference>
<organism evidence="8 9">
    <name type="scientific">Colletotrichum karsti</name>
    <dbReference type="NCBI Taxonomy" id="1095194"/>
    <lineage>
        <taxon>Eukaryota</taxon>
        <taxon>Fungi</taxon>
        <taxon>Dikarya</taxon>
        <taxon>Ascomycota</taxon>
        <taxon>Pezizomycotina</taxon>
        <taxon>Sordariomycetes</taxon>
        <taxon>Hypocreomycetidae</taxon>
        <taxon>Glomerellales</taxon>
        <taxon>Glomerellaceae</taxon>
        <taxon>Colletotrichum</taxon>
        <taxon>Colletotrichum boninense species complex</taxon>
    </lineage>
</organism>
<proteinExistence type="predicted"/>
<feature type="transmembrane region" description="Helical" evidence="7">
    <location>
        <begin position="186"/>
        <end position="219"/>
    </location>
</feature>
<evidence type="ECO:0000256" key="4">
    <source>
        <dbReference type="ARBA" id="ARBA00022989"/>
    </source>
</evidence>
<dbReference type="GeneID" id="62160581"/>
<evidence type="ECO:0000313" key="9">
    <source>
        <dbReference type="Proteomes" id="UP000781932"/>
    </source>
</evidence>
<feature type="compositionally biased region" description="Basic and acidic residues" evidence="6">
    <location>
        <begin position="8"/>
        <end position="32"/>
    </location>
</feature>
<dbReference type="PANTHER" id="PTHR23502">
    <property type="entry name" value="MAJOR FACILITATOR SUPERFAMILY"/>
    <property type="match status" value="1"/>
</dbReference>
<feature type="region of interest" description="Disordered" evidence="6">
    <location>
        <begin position="1"/>
        <end position="114"/>
    </location>
</feature>
<dbReference type="SUPFAM" id="SSF103473">
    <property type="entry name" value="MFS general substrate transporter"/>
    <property type="match status" value="1"/>
</dbReference>
<keyword evidence="9" id="KW-1185">Reference proteome</keyword>
<sequence>MAMDEVDRELAAAERAASPERYHGRESHEIERVLSGSSTSSSSSSVSRAPRPIARTGTGISRVSTQNDLERHPTALSRIATARSQHSNTVGRSIKSRQDTKPLPPMGAGKPYPPPMSDREDYVVEFDGPLDPLHAQNWPIKKKLLTAAMLGFTTLTSAFTSSIFSAATQVIATEYNVSTTVGTLGVSFYVLGFVSLALVLSLHILVTIIVLIFVVEVFLRIFVFYLI</sequence>
<name>A0A9P6I795_9PEZI</name>
<dbReference type="RefSeq" id="XP_038747114.1">
    <property type="nucleotide sequence ID" value="XM_038887507.1"/>
</dbReference>
<reference evidence="8" key="1">
    <citation type="submission" date="2020-03" db="EMBL/GenBank/DDBJ databases">
        <authorList>
            <person name="He L."/>
        </authorList>
    </citation>
    <scope>NUCLEOTIDE SEQUENCE</scope>
    <source>
        <strain evidence="8">CkLH20</strain>
    </source>
</reference>
<feature type="compositionally biased region" description="Polar residues" evidence="6">
    <location>
        <begin position="58"/>
        <end position="67"/>
    </location>
</feature>
<dbReference type="AlphaFoldDB" id="A0A9P6I795"/>
<keyword evidence="3 7" id="KW-0812">Transmembrane</keyword>
<evidence type="ECO:0000256" key="3">
    <source>
        <dbReference type="ARBA" id="ARBA00022692"/>
    </source>
</evidence>
<dbReference type="PANTHER" id="PTHR23502:SF31">
    <property type="entry name" value="POLYAMINE TRANSPORTER 1"/>
    <property type="match status" value="1"/>
</dbReference>